<comment type="caution">
    <text evidence="1">The sequence shown here is derived from an EMBL/GenBank/DDBJ whole genome shotgun (WGS) entry which is preliminary data.</text>
</comment>
<organism evidence="1 2">
    <name type="scientific">Catharanthus roseus</name>
    <name type="common">Madagascar periwinkle</name>
    <name type="synonym">Vinca rosea</name>
    <dbReference type="NCBI Taxonomy" id="4058"/>
    <lineage>
        <taxon>Eukaryota</taxon>
        <taxon>Viridiplantae</taxon>
        <taxon>Streptophyta</taxon>
        <taxon>Embryophyta</taxon>
        <taxon>Tracheophyta</taxon>
        <taxon>Spermatophyta</taxon>
        <taxon>Magnoliopsida</taxon>
        <taxon>eudicotyledons</taxon>
        <taxon>Gunneridae</taxon>
        <taxon>Pentapetalae</taxon>
        <taxon>asterids</taxon>
        <taxon>lamiids</taxon>
        <taxon>Gentianales</taxon>
        <taxon>Apocynaceae</taxon>
        <taxon>Rauvolfioideae</taxon>
        <taxon>Vinceae</taxon>
        <taxon>Catharanthinae</taxon>
        <taxon>Catharanthus</taxon>
    </lineage>
</organism>
<keyword evidence="2" id="KW-1185">Reference proteome</keyword>
<accession>A0ACB9ZN31</accession>
<protein>
    <submittedName>
        <fullName evidence="1">Uncharacterized protein</fullName>
    </submittedName>
</protein>
<sequence length="456" mass="52909">MIQKALEIFLFRMTHSLLLLVVSISLFIFSSIQFCACEIKDINIVDDSRPIILFERFGFASGGHVDLSIKNVSWTTKFPSAKLNPASMGFFLVMDRAYPRIFNESSYSDDFCVLYSNFVQILFRFNEISLDYSTFNTSLKIDVPEEYNLLFGNCQSEFFVSMKIHTEMYNILNGEKDFLPAGQTILPIMYFIFFIVYVVFFATWTFICIRQRITVYKIHLIMAALLLFMSLKMICASEDKMYIRNTGTPHGWDIAFYIFGFLKGVTLFTVIILIGTGWSFLKPYLQEREKNILAFIIPLQVIENLAAVLISETGPVEKDWFTWNEMFLVIDVVCCITIFIPIFWSIRSLREASKNDGKAARNLDKLTLFRQFYIVVIAYLYFTRFGVPGIGVIVNYRDEWIPIVSAEGASMLFYLFIFYNFQPVVENNPYLVIDDEEVPTSEQPLKEIRLINDPQN</sequence>
<gene>
    <name evidence="1" type="ORF">M9H77_34845</name>
</gene>
<evidence type="ECO:0000313" key="2">
    <source>
        <dbReference type="Proteomes" id="UP001060085"/>
    </source>
</evidence>
<dbReference type="Proteomes" id="UP001060085">
    <property type="component" value="Linkage Group LG08"/>
</dbReference>
<name>A0ACB9ZN31_CATRO</name>
<evidence type="ECO:0000313" key="1">
    <source>
        <dbReference type="EMBL" id="KAI5648840.1"/>
    </source>
</evidence>
<reference evidence="2" key="1">
    <citation type="journal article" date="2023" name="Nat. Plants">
        <title>Single-cell RNA sequencing provides a high-resolution roadmap for understanding the multicellular compartmentation of specialized metabolism.</title>
        <authorList>
            <person name="Sun S."/>
            <person name="Shen X."/>
            <person name="Li Y."/>
            <person name="Li Y."/>
            <person name="Wang S."/>
            <person name="Li R."/>
            <person name="Zhang H."/>
            <person name="Shen G."/>
            <person name="Guo B."/>
            <person name="Wei J."/>
            <person name="Xu J."/>
            <person name="St-Pierre B."/>
            <person name="Chen S."/>
            <person name="Sun C."/>
        </authorList>
    </citation>
    <scope>NUCLEOTIDE SEQUENCE [LARGE SCALE GENOMIC DNA]</scope>
</reference>
<proteinExistence type="predicted"/>
<dbReference type="EMBL" id="CM044708">
    <property type="protein sequence ID" value="KAI5648840.1"/>
    <property type="molecule type" value="Genomic_DNA"/>
</dbReference>